<dbReference type="Gramene" id="HORVU.MOREX.r2.5HG0425640.1">
    <property type="protein sequence ID" value="HORVU.MOREX.r2.5HG0425640.1"/>
    <property type="gene ID" value="HORVU.MOREX.r2.5HG0425640"/>
</dbReference>
<evidence type="ECO:0000256" key="1">
    <source>
        <dbReference type="ARBA" id="ARBA00010582"/>
    </source>
</evidence>
<dbReference type="KEGG" id="hvg:123398430"/>
<organism evidence="2 3">
    <name type="scientific">Hordeum vulgare subsp. vulgare</name>
    <name type="common">Domesticated barley</name>
    <dbReference type="NCBI Taxonomy" id="112509"/>
    <lineage>
        <taxon>Eukaryota</taxon>
        <taxon>Viridiplantae</taxon>
        <taxon>Streptophyta</taxon>
        <taxon>Embryophyta</taxon>
        <taxon>Tracheophyta</taxon>
        <taxon>Spermatophyta</taxon>
        <taxon>Magnoliopsida</taxon>
        <taxon>Liliopsida</taxon>
        <taxon>Poales</taxon>
        <taxon>Poaceae</taxon>
        <taxon>BOP clade</taxon>
        <taxon>Pooideae</taxon>
        <taxon>Triticodae</taxon>
        <taxon>Triticeae</taxon>
        <taxon>Hordeinae</taxon>
        <taxon>Hordeum</taxon>
    </lineage>
</organism>
<dbReference type="AlphaFoldDB" id="M0VWM7"/>
<gene>
    <name evidence="2" type="primary">LOC123398430</name>
</gene>
<dbReference type="RefSeq" id="XP_044948837.1">
    <property type="nucleotide sequence ID" value="XM_045092902.1"/>
</dbReference>
<dbReference type="PANTHER" id="PTHR23201">
    <property type="entry name" value="EXTENSIN, PROLINE-RICH PROTEIN"/>
    <property type="match status" value="1"/>
</dbReference>
<reference evidence="2" key="2">
    <citation type="submission" date="2020-10" db="EMBL/GenBank/DDBJ databases">
        <authorList>
            <person name="Scholz U."/>
            <person name="Mascher M."/>
            <person name="Fiebig A."/>
        </authorList>
    </citation>
    <scope>NUCLEOTIDE SEQUENCE [LARGE SCALE GENOMIC DNA]</scope>
    <source>
        <strain evidence="2">cv. Morex</strain>
    </source>
</reference>
<proteinExistence type="inferred from homology"/>
<dbReference type="ExpressionAtlas" id="M0VWM7">
    <property type="expression patterns" value="baseline"/>
</dbReference>
<keyword evidence="3" id="KW-1185">Reference proteome</keyword>
<reference evidence="3" key="1">
    <citation type="journal article" date="2012" name="Nature">
        <title>A physical, genetic and functional sequence assembly of the barley genome.</title>
        <authorList>
            <consortium name="The International Barley Genome Sequencing Consortium"/>
            <person name="Mayer K.F."/>
            <person name="Waugh R."/>
            <person name="Brown J.W."/>
            <person name="Schulman A."/>
            <person name="Langridge P."/>
            <person name="Platzer M."/>
            <person name="Fincher G.B."/>
            <person name="Muehlbauer G.J."/>
            <person name="Sato K."/>
            <person name="Close T.J."/>
            <person name="Wise R.P."/>
            <person name="Stein N."/>
        </authorList>
    </citation>
    <scope>NUCLEOTIDE SEQUENCE [LARGE SCALE GENOMIC DNA]</scope>
    <source>
        <strain evidence="3">cv. Morex</strain>
    </source>
</reference>
<dbReference type="EnsemblPlants" id="HORVU.MOREX.r3.5HG0512390.1">
    <property type="protein sequence ID" value="HORVU.MOREX.r3.5HG0512390.1"/>
    <property type="gene ID" value="HORVU.MOREX.r3.5HG0512390"/>
</dbReference>
<dbReference type="OMA" id="ICCRECN"/>
<dbReference type="InterPro" id="IPR003854">
    <property type="entry name" value="GASA"/>
</dbReference>
<reference evidence="2" key="3">
    <citation type="submission" date="2022-01" db="UniProtKB">
        <authorList>
            <consortium name="EnsemblPlants"/>
        </authorList>
    </citation>
    <scope>IDENTIFICATION</scope>
    <source>
        <strain evidence="2">subsp. vulgare</strain>
    </source>
</reference>
<protein>
    <submittedName>
        <fullName evidence="2">Uncharacterized protein</fullName>
    </submittedName>
</protein>
<name>M0VWM7_HORVV</name>
<dbReference type="GeneID" id="123398430"/>
<dbReference type="PANTHER" id="PTHR23201:SF118">
    <property type="entry name" value="GIBBERELLIN STIMULATED TRANSCRIPT RELATED PROTEIN 1"/>
    <property type="match status" value="1"/>
</dbReference>
<evidence type="ECO:0000313" key="3">
    <source>
        <dbReference type="Proteomes" id="UP000011116"/>
    </source>
</evidence>
<dbReference type="Pfam" id="PF02704">
    <property type="entry name" value="GASA"/>
    <property type="match status" value="1"/>
</dbReference>
<dbReference type="Gramene" id="HORVU.MOREX.r3.5HG0512390.1">
    <property type="protein sequence ID" value="HORVU.MOREX.r3.5HG0512390.1"/>
    <property type="gene ID" value="HORVU.MOREX.r3.5HG0512390"/>
</dbReference>
<accession>M0VWM7</accession>
<dbReference type="Proteomes" id="UP000011116">
    <property type="component" value="Chromosome 5H"/>
</dbReference>
<comment type="similarity">
    <text evidence="1">Belongs to the GASA family.</text>
</comment>
<dbReference type="OrthoDB" id="847210at2759"/>
<sequence length="99" mass="10469">MKKLRTTTTATTTLALLLLLVLLAASTLRVAMAGSALCDGKCGVRCSKASRHDDCLKYCGICCAECNCVPSGTAGNKDECPCYRDKTTGHGARKRPKCP</sequence>
<dbReference type="SMR" id="M0VWM7"/>
<dbReference type="PaxDb" id="4513-MLOC_37953.5"/>
<evidence type="ECO:0000313" key="2">
    <source>
        <dbReference type="EnsemblPlants" id="HORVU.MOREX.r3.5HG0512390.1"/>
    </source>
</evidence>